<keyword evidence="3" id="KW-0472">Membrane</keyword>
<keyword evidence="2" id="KW-0964">Secreted</keyword>
<proteinExistence type="predicted"/>
<dbReference type="CDD" id="cd00037">
    <property type="entry name" value="CLECT"/>
    <property type="match status" value="1"/>
</dbReference>
<dbReference type="Gene3D" id="3.10.100.10">
    <property type="entry name" value="Mannose-Binding Protein A, subunit A"/>
    <property type="match status" value="1"/>
</dbReference>
<dbReference type="InterPro" id="IPR001304">
    <property type="entry name" value="C-type_lectin-like"/>
</dbReference>
<feature type="non-terminal residue" evidence="5">
    <location>
        <position position="203"/>
    </location>
</feature>
<protein>
    <submittedName>
        <fullName evidence="5">MRC1 protein</fullName>
    </submittedName>
</protein>
<accession>A0A7K7ALB4</accession>
<sequence>ITVATSYHLLFVFQCIIGGTLASVGDLVESNFLAEHADYLSSRTSGIWIGLYRNINGKLLWQDNTALDFVNWAEGQPSGDQLDYCVQMSTSSGCWSIISCSSQRGFICKRPKRNGLYTNCFVFFFTDVEKDKPHGHTTIWILLTLVLLILVGMAFMVYFLFKMKSQDDCFLQCRTLDYNNPVAGMGDESDFLTDKERNEHSVV</sequence>
<dbReference type="PROSITE" id="PS50041">
    <property type="entry name" value="C_TYPE_LECTIN_2"/>
    <property type="match status" value="1"/>
</dbReference>
<feature type="non-terminal residue" evidence="5">
    <location>
        <position position="1"/>
    </location>
</feature>
<evidence type="ECO:0000256" key="1">
    <source>
        <dbReference type="ARBA" id="ARBA00004498"/>
    </source>
</evidence>
<dbReference type="InterPro" id="IPR050111">
    <property type="entry name" value="C-type_lectin/snaclec_domain"/>
</dbReference>
<comment type="caution">
    <text evidence="5">The sequence shown here is derived from an EMBL/GenBank/DDBJ whole genome shotgun (WGS) entry which is preliminary data.</text>
</comment>
<evidence type="ECO:0000313" key="5">
    <source>
        <dbReference type="EMBL" id="NWX96985.1"/>
    </source>
</evidence>
<dbReference type="Proteomes" id="UP000531938">
    <property type="component" value="Unassembled WGS sequence"/>
</dbReference>
<feature type="transmembrane region" description="Helical" evidence="3">
    <location>
        <begin position="139"/>
        <end position="161"/>
    </location>
</feature>
<evidence type="ECO:0000256" key="3">
    <source>
        <dbReference type="SAM" id="Phobius"/>
    </source>
</evidence>
<dbReference type="SMART" id="SM00034">
    <property type="entry name" value="CLECT"/>
    <property type="match status" value="1"/>
</dbReference>
<comment type="subcellular location">
    <subcellularLocation>
        <location evidence="1">Secreted</location>
        <location evidence="1">Extracellular space</location>
        <location evidence="1">Extracellular matrix</location>
    </subcellularLocation>
</comment>
<evidence type="ECO:0000313" key="6">
    <source>
        <dbReference type="Proteomes" id="UP000531938"/>
    </source>
</evidence>
<dbReference type="InterPro" id="IPR016186">
    <property type="entry name" value="C-type_lectin-like/link_sf"/>
</dbReference>
<dbReference type="Pfam" id="PF00059">
    <property type="entry name" value="Lectin_C"/>
    <property type="match status" value="1"/>
</dbReference>
<dbReference type="SUPFAM" id="SSF56436">
    <property type="entry name" value="C-type lectin-like"/>
    <property type="match status" value="1"/>
</dbReference>
<feature type="domain" description="C-type lectin" evidence="4">
    <location>
        <begin position="18"/>
        <end position="109"/>
    </location>
</feature>
<evidence type="ECO:0000256" key="2">
    <source>
        <dbReference type="ARBA" id="ARBA00022530"/>
    </source>
</evidence>
<keyword evidence="6" id="KW-1185">Reference proteome</keyword>
<dbReference type="EMBL" id="VZSH01000022">
    <property type="protein sequence ID" value="NWX96985.1"/>
    <property type="molecule type" value="Genomic_DNA"/>
</dbReference>
<evidence type="ECO:0000259" key="4">
    <source>
        <dbReference type="PROSITE" id="PS50041"/>
    </source>
</evidence>
<dbReference type="AlphaFoldDB" id="A0A7K7ALB4"/>
<keyword evidence="3" id="KW-1133">Transmembrane helix</keyword>
<gene>
    <name evidence="5" type="primary">Mrc1_3</name>
    <name evidence="5" type="ORF">NOTORN_R07742</name>
</gene>
<name>A0A7K7ALB4_9AVES</name>
<keyword evidence="3" id="KW-0812">Transmembrane</keyword>
<dbReference type="PANTHER" id="PTHR22803">
    <property type="entry name" value="MANNOSE, PHOSPHOLIPASE, LECTIN RECEPTOR RELATED"/>
    <property type="match status" value="1"/>
</dbReference>
<dbReference type="InterPro" id="IPR016187">
    <property type="entry name" value="CTDL_fold"/>
</dbReference>
<keyword evidence="2" id="KW-0272">Extracellular matrix</keyword>
<organism evidence="5 6">
    <name type="scientific">Nothoprocta ornata</name>
    <dbReference type="NCBI Taxonomy" id="83376"/>
    <lineage>
        <taxon>Eukaryota</taxon>
        <taxon>Metazoa</taxon>
        <taxon>Chordata</taxon>
        <taxon>Craniata</taxon>
        <taxon>Vertebrata</taxon>
        <taxon>Euteleostomi</taxon>
        <taxon>Archelosauria</taxon>
        <taxon>Archosauria</taxon>
        <taxon>Dinosauria</taxon>
        <taxon>Saurischia</taxon>
        <taxon>Theropoda</taxon>
        <taxon>Coelurosauria</taxon>
        <taxon>Aves</taxon>
        <taxon>Palaeognathae</taxon>
        <taxon>Tinamiformes</taxon>
        <taxon>Tinamidae</taxon>
        <taxon>Nothoprocta</taxon>
    </lineage>
</organism>
<reference evidence="5 6" key="1">
    <citation type="submission" date="2019-09" db="EMBL/GenBank/DDBJ databases">
        <title>Bird 10,000 Genomes (B10K) Project - Family phase.</title>
        <authorList>
            <person name="Zhang G."/>
        </authorList>
    </citation>
    <scope>NUCLEOTIDE SEQUENCE [LARGE SCALE GENOMIC DNA]</scope>
    <source>
        <strain evidence="5">B10K-MSB-03</strain>
    </source>
</reference>